<evidence type="ECO:0000256" key="1">
    <source>
        <dbReference type="PROSITE-ProRule" id="PRU00285"/>
    </source>
</evidence>
<evidence type="ECO:0000256" key="3">
    <source>
        <dbReference type="SAM" id="MobiDB-lite"/>
    </source>
</evidence>
<dbReference type="STRING" id="1798644.A2122_00040"/>
<dbReference type="PANTHER" id="PTHR11527">
    <property type="entry name" value="HEAT-SHOCK PROTEIN 20 FAMILY MEMBER"/>
    <property type="match status" value="1"/>
</dbReference>
<dbReference type="InterPro" id="IPR002068">
    <property type="entry name" value="A-crystallin/Hsp20_dom"/>
</dbReference>
<dbReference type="InterPro" id="IPR008978">
    <property type="entry name" value="HSP20-like_chaperone"/>
</dbReference>
<comment type="similarity">
    <text evidence="1 2">Belongs to the small heat shock protein (HSP20) family.</text>
</comment>
<accession>A0A1G2C6P6</accession>
<dbReference type="InterPro" id="IPR031107">
    <property type="entry name" value="Small_HSP"/>
</dbReference>
<name>A0A1G2C6P6_9BACT</name>
<dbReference type="EMBL" id="MHKU01000020">
    <property type="protein sequence ID" value="OGY96821.1"/>
    <property type="molecule type" value="Genomic_DNA"/>
</dbReference>
<evidence type="ECO:0000313" key="6">
    <source>
        <dbReference type="Proteomes" id="UP000176648"/>
    </source>
</evidence>
<proteinExistence type="inferred from homology"/>
<protein>
    <recommendedName>
        <fullName evidence="4">SHSP domain-containing protein</fullName>
    </recommendedName>
</protein>
<evidence type="ECO:0000256" key="2">
    <source>
        <dbReference type="RuleBase" id="RU003616"/>
    </source>
</evidence>
<dbReference type="Pfam" id="PF00011">
    <property type="entry name" value="HSP20"/>
    <property type="match status" value="1"/>
</dbReference>
<dbReference type="PROSITE" id="PS01031">
    <property type="entry name" value="SHSP"/>
    <property type="match status" value="1"/>
</dbReference>
<dbReference type="AlphaFoldDB" id="A0A1G2C6P6"/>
<comment type="caution">
    <text evidence="5">The sequence shown here is derived from an EMBL/GenBank/DDBJ whole genome shotgun (WGS) entry which is preliminary data.</text>
</comment>
<evidence type="ECO:0000313" key="5">
    <source>
        <dbReference type="EMBL" id="OGY96821.1"/>
    </source>
</evidence>
<gene>
    <name evidence="5" type="ORF">A2122_00040</name>
</gene>
<dbReference type="Gene3D" id="2.60.40.790">
    <property type="match status" value="1"/>
</dbReference>
<feature type="compositionally biased region" description="Polar residues" evidence="3">
    <location>
        <begin position="34"/>
        <end position="50"/>
    </location>
</feature>
<reference evidence="5 6" key="1">
    <citation type="journal article" date="2016" name="Nat. Commun.">
        <title>Thousands of microbial genomes shed light on interconnected biogeochemical processes in an aquifer system.</title>
        <authorList>
            <person name="Anantharaman K."/>
            <person name="Brown C.T."/>
            <person name="Hug L.A."/>
            <person name="Sharon I."/>
            <person name="Castelle C.J."/>
            <person name="Probst A.J."/>
            <person name="Thomas B.C."/>
            <person name="Singh A."/>
            <person name="Wilkins M.J."/>
            <person name="Karaoz U."/>
            <person name="Brodie E.L."/>
            <person name="Williams K.H."/>
            <person name="Hubbard S.S."/>
            <person name="Banfield J.F."/>
        </authorList>
    </citation>
    <scope>NUCLEOTIDE SEQUENCE [LARGE SCALE GENOMIC DNA]</scope>
</reference>
<feature type="region of interest" description="Disordered" evidence="3">
    <location>
        <begin position="28"/>
        <end position="69"/>
    </location>
</feature>
<dbReference type="SUPFAM" id="SSF49764">
    <property type="entry name" value="HSP20-like chaperones"/>
    <property type="match status" value="1"/>
</dbReference>
<organism evidence="5 6">
    <name type="scientific">Candidatus Liptonbacteria bacterium GWB1_49_6</name>
    <dbReference type="NCBI Taxonomy" id="1798644"/>
    <lineage>
        <taxon>Bacteria</taxon>
        <taxon>Candidatus Liptoniibacteriota</taxon>
    </lineage>
</organism>
<sequence>MEMNEEKFFEEGGEEAQVVKIELAKAGSAAAPKISTSAPRSKPSQILSKTSEGKPAPKDEDDGPEGQLTIDVYQTPTEIIVESAVAGVEPDDLDINVTSDSITVKGRRHREAEVKEENYFYQECYWGKFSRSVILPQEVDADAAYASFKNGILTVHLPKLNRQKNKKIKVNLG</sequence>
<dbReference type="CDD" id="cd06464">
    <property type="entry name" value="ACD_sHsps-like"/>
    <property type="match status" value="1"/>
</dbReference>
<dbReference type="Proteomes" id="UP000176648">
    <property type="component" value="Unassembled WGS sequence"/>
</dbReference>
<evidence type="ECO:0000259" key="4">
    <source>
        <dbReference type="PROSITE" id="PS01031"/>
    </source>
</evidence>
<feature type="domain" description="SHSP" evidence="4">
    <location>
        <begin position="61"/>
        <end position="173"/>
    </location>
</feature>